<protein>
    <submittedName>
        <fullName evidence="1">Uncharacterized protein</fullName>
    </submittedName>
</protein>
<evidence type="ECO:0000313" key="1">
    <source>
        <dbReference type="EMBL" id="KAJ8882430.1"/>
    </source>
</evidence>
<keyword evidence="2" id="KW-1185">Reference proteome</keyword>
<reference evidence="1 2" key="1">
    <citation type="submission" date="2023-02" db="EMBL/GenBank/DDBJ databases">
        <title>LHISI_Scaffold_Assembly.</title>
        <authorList>
            <person name="Stuart O.P."/>
            <person name="Cleave R."/>
            <person name="Magrath M.J.L."/>
            <person name="Mikheyev A.S."/>
        </authorList>
    </citation>
    <scope>NUCLEOTIDE SEQUENCE [LARGE SCALE GENOMIC DNA]</scope>
    <source>
        <strain evidence="1">Daus_M_001</strain>
        <tissue evidence="1">Leg muscle</tissue>
    </source>
</reference>
<accession>A0ABQ9HDW1</accession>
<organism evidence="1 2">
    <name type="scientific">Dryococelus australis</name>
    <dbReference type="NCBI Taxonomy" id="614101"/>
    <lineage>
        <taxon>Eukaryota</taxon>
        <taxon>Metazoa</taxon>
        <taxon>Ecdysozoa</taxon>
        <taxon>Arthropoda</taxon>
        <taxon>Hexapoda</taxon>
        <taxon>Insecta</taxon>
        <taxon>Pterygota</taxon>
        <taxon>Neoptera</taxon>
        <taxon>Polyneoptera</taxon>
        <taxon>Phasmatodea</taxon>
        <taxon>Verophasmatodea</taxon>
        <taxon>Anareolatae</taxon>
        <taxon>Phasmatidae</taxon>
        <taxon>Eurycanthinae</taxon>
        <taxon>Dryococelus</taxon>
    </lineage>
</organism>
<sequence>MGPQLSTRWTMERQILPSFFGTFHRRLRTQNLDQAAVSDRKIRNTKREQKQIISGLLLEQGNFVHSDGDQSVCEKCVVLESEKKCLYLQISHLERLVAEQKEKILTLGNALKCCREEITDKKGNTIRPRKEIG</sequence>
<dbReference type="EMBL" id="JARBHB010000005">
    <property type="protein sequence ID" value="KAJ8882430.1"/>
    <property type="molecule type" value="Genomic_DNA"/>
</dbReference>
<proteinExistence type="predicted"/>
<dbReference type="Proteomes" id="UP001159363">
    <property type="component" value="Chromosome 4"/>
</dbReference>
<comment type="caution">
    <text evidence="1">The sequence shown here is derived from an EMBL/GenBank/DDBJ whole genome shotgun (WGS) entry which is preliminary data.</text>
</comment>
<name>A0ABQ9HDW1_9NEOP</name>
<gene>
    <name evidence="1" type="ORF">PR048_014238</name>
</gene>
<evidence type="ECO:0000313" key="2">
    <source>
        <dbReference type="Proteomes" id="UP001159363"/>
    </source>
</evidence>